<organism evidence="3 4">
    <name type="scientific">Phytophthora nicotianae (strain INRA-310)</name>
    <name type="common">Phytophthora parasitica</name>
    <dbReference type="NCBI Taxonomy" id="761204"/>
    <lineage>
        <taxon>Eukaryota</taxon>
        <taxon>Sar</taxon>
        <taxon>Stramenopiles</taxon>
        <taxon>Oomycota</taxon>
        <taxon>Peronosporomycetes</taxon>
        <taxon>Peronosporales</taxon>
        <taxon>Peronosporaceae</taxon>
        <taxon>Phytophthora</taxon>
    </lineage>
</organism>
<accession>W2QDN2</accession>
<dbReference type="Proteomes" id="UP000018817">
    <property type="component" value="Unassembled WGS sequence"/>
</dbReference>
<keyword evidence="1" id="KW-0175">Coiled coil</keyword>
<dbReference type="OrthoDB" id="124632at2759"/>
<protein>
    <submittedName>
        <fullName evidence="3">Uncharacterized protein</fullName>
    </submittedName>
</protein>
<dbReference type="OMA" id="CWIATPS"/>
<dbReference type="AlphaFoldDB" id="W2QDN2"/>
<evidence type="ECO:0000256" key="1">
    <source>
        <dbReference type="SAM" id="Coils"/>
    </source>
</evidence>
<evidence type="ECO:0000313" key="3">
    <source>
        <dbReference type="EMBL" id="ETN10644.1"/>
    </source>
</evidence>
<feature type="compositionally biased region" description="Basic residues" evidence="2">
    <location>
        <begin position="248"/>
        <end position="258"/>
    </location>
</feature>
<proteinExistence type="predicted"/>
<reference evidence="3 4" key="2">
    <citation type="submission" date="2013-11" db="EMBL/GenBank/DDBJ databases">
        <title>The Genome Sequence of Phytophthora parasitica INRA-310.</title>
        <authorList>
            <consortium name="The Broad Institute Genomics Platform"/>
            <person name="Russ C."/>
            <person name="Tyler B."/>
            <person name="Panabieres F."/>
            <person name="Shan W."/>
            <person name="Tripathy S."/>
            <person name="Grunwald N."/>
            <person name="Machado M."/>
            <person name="Johnson C.S."/>
            <person name="Arredondo F."/>
            <person name="Hong C."/>
            <person name="Coffey M."/>
            <person name="Young S.K."/>
            <person name="Zeng Q."/>
            <person name="Gargeya S."/>
            <person name="Fitzgerald M."/>
            <person name="Abouelleil A."/>
            <person name="Alvarado L."/>
            <person name="Chapman S.B."/>
            <person name="Gainer-Dewar J."/>
            <person name="Goldberg J."/>
            <person name="Griggs A."/>
            <person name="Gujja S."/>
            <person name="Hansen M."/>
            <person name="Howarth C."/>
            <person name="Imamovic A."/>
            <person name="Ireland A."/>
            <person name="Larimer J."/>
            <person name="McCowan C."/>
            <person name="Murphy C."/>
            <person name="Pearson M."/>
            <person name="Poon T.W."/>
            <person name="Priest M."/>
            <person name="Roberts A."/>
            <person name="Saif S."/>
            <person name="Shea T."/>
            <person name="Sykes S."/>
            <person name="Wortman J."/>
            <person name="Nusbaum C."/>
            <person name="Birren B."/>
        </authorList>
    </citation>
    <scope>NUCLEOTIDE SEQUENCE [LARGE SCALE GENOMIC DNA]</scope>
    <source>
        <strain evidence="3 4">INRA-310</strain>
    </source>
</reference>
<reference evidence="4" key="1">
    <citation type="submission" date="2011-12" db="EMBL/GenBank/DDBJ databases">
        <authorList>
            <consortium name="The Broad Institute Genome Sequencing Platform"/>
            <person name="Russ C."/>
            <person name="Tyler B."/>
            <person name="Panabieres F."/>
            <person name="Shan W."/>
            <person name="Tripathy S."/>
            <person name="Grunwald N."/>
            <person name="Machado M."/>
            <person name="Young S.K."/>
            <person name="Zeng Q."/>
            <person name="Gargeya S."/>
            <person name="Fitzgerald M."/>
            <person name="Haas B."/>
            <person name="Abouelleil A."/>
            <person name="Alvarado L."/>
            <person name="Arachchi H.M."/>
            <person name="Berlin A."/>
            <person name="Chapman S.B."/>
            <person name="Gearin G."/>
            <person name="Goldberg J."/>
            <person name="Griggs A."/>
            <person name="Gujja S."/>
            <person name="Hansen M."/>
            <person name="Heiman D."/>
            <person name="Howarth C."/>
            <person name="Larimer J."/>
            <person name="Lui A."/>
            <person name="MacDonald P.J.P."/>
            <person name="McCowen C."/>
            <person name="Montmayeur A."/>
            <person name="Murphy C."/>
            <person name="Neiman D."/>
            <person name="Pearson M."/>
            <person name="Priest M."/>
            <person name="Roberts A."/>
            <person name="Saif S."/>
            <person name="Shea T."/>
            <person name="Sisk P."/>
            <person name="Stolte C."/>
            <person name="Sykes S."/>
            <person name="Wortman J."/>
            <person name="Nusbaum C."/>
            <person name="Birren B."/>
        </authorList>
    </citation>
    <scope>NUCLEOTIDE SEQUENCE [LARGE SCALE GENOMIC DNA]</scope>
    <source>
        <strain evidence="4">INRA-310</strain>
    </source>
</reference>
<sequence length="375" mass="42509">MAAPATWTVSAALLSRRKTPVPVPTSEAYENWSLPQLKLECTARKLNVVKNTNKEGRIALLNAYDNNKKAIRKRVQQQRSDARRGHQEEEKRTKNCMFRLLNVLFSERFFHAFLTSGDQLSRRELDQGGSTFWENIATAFSEDNVEFDALISPDDPVFEDIRASQTVAHSAAKLHKMWREVSGNFARAEAGSKKSGEHGDDFWEYCGGRADVFYLHQWCNHRGAGREFCSANIYSDDEDDSQKEGTSRAKKGNRKRRNSSQAEVLAALADSVGAIAAANETSEAQEATWKEQALLLHDKRISHRLSMLSDILKRTNSNILELKTHILEHEDDSDEDEFDAESLLAQERGKRQKLRDQILELECEVIANVNAEQVI</sequence>
<gene>
    <name evidence="3" type="ORF">PPTG_09752</name>
</gene>
<evidence type="ECO:0000256" key="2">
    <source>
        <dbReference type="SAM" id="MobiDB-lite"/>
    </source>
</evidence>
<feature type="region of interest" description="Disordered" evidence="2">
    <location>
        <begin position="235"/>
        <end position="261"/>
    </location>
</feature>
<dbReference type="VEuPathDB" id="FungiDB:PPTG_09752"/>
<dbReference type="GeneID" id="20179443"/>
<feature type="coiled-coil region" evidence="1">
    <location>
        <begin position="61"/>
        <end position="92"/>
    </location>
</feature>
<name>W2QDN2_PHYN3</name>
<dbReference type="STRING" id="761204.W2QDN2"/>
<dbReference type="EMBL" id="KI669581">
    <property type="protein sequence ID" value="ETN10644.1"/>
    <property type="molecule type" value="Genomic_DNA"/>
</dbReference>
<dbReference type="RefSeq" id="XP_008903788.1">
    <property type="nucleotide sequence ID" value="XM_008905540.1"/>
</dbReference>
<evidence type="ECO:0000313" key="4">
    <source>
        <dbReference type="Proteomes" id="UP000018817"/>
    </source>
</evidence>